<comment type="similarity">
    <text evidence="2">Belongs to the acyl-CoA dehydrogenase family.</text>
</comment>
<dbReference type="InterPro" id="IPR046373">
    <property type="entry name" value="Acyl-CoA_Oxase/DH_mid-dom_sf"/>
</dbReference>
<evidence type="ECO:0000256" key="2">
    <source>
        <dbReference type="ARBA" id="ARBA00009347"/>
    </source>
</evidence>
<dbReference type="GO" id="GO:0003995">
    <property type="term" value="F:acyl-CoA dehydrogenase activity"/>
    <property type="evidence" value="ECO:0007669"/>
    <property type="project" value="TreeGrafter"/>
</dbReference>
<dbReference type="InterPro" id="IPR009100">
    <property type="entry name" value="AcylCoA_DH/oxidase_NM_dom_sf"/>
</dbReference>
<comment type="cofactor">
    <cofactor evidence="1">
        <name>FAD</name>
        <dbReference type="ChEBI" id="CHEBI:57692"/>
    </cofactor>
</comment>
<dbReference type="InterPro" id="IPR036250">
    <property type="entry name" value="AcylCo_DH-like_C"/>
</dbReference>
<dbReference type="CDD" id="cd00567">
    <property type="entry name" value="ACAD"/>
    <property type="match status" value="1"/>
</dbReference>
<gene>
    <name evidence="8" type="ORF">CN97_16360</name>
</gene>
<evidence type="ECO:0000313" key="9">
    <source>
        <dbReference type="Proteomes" id="UP000028826"/>
    </source>
</evidence>
<dbReference type="Proteomes" id="UP000028826">
    <property type="component" value="Unassembled WGS sequence"/>
</dbReference>
<dbReference type="eggNOG" id="COG1960">
    <property type="taxonomic scope" value="Bacteria"/>
</dbReference>
<evidence type="ECO:0000259" key="6">
    <source>
        <dbReference type="Pfam" id="PF00441"/>
    </source>
</evidence>
<evidence type="ECO:0000313" key="8">
    <source>
        <dbReference type="EMBL" id="KFI29252.1"/>
    </source>
</evidence>
<keyword evidence="3" id="KW-0285">Flavoprotein</keyword>
<dbReference type="Gene3D" id="1.20.140.10">
    <property type="entry name" value="Butyryl-CoA Dehydrogenase, subunit A, domain 3"/>
    <property type="match status" value="1"/>
</dbReference>
<reference evidence="8 9" key="1">
    <citation type="submission" date="2014-03" db="EMBL/GenBank/DDBJ databases">
        <title>Genome of Haematobacter massiliensis CCUG 47968.</title>
        <authorList>
            <person name="Wang D."/>
            <person name="Wang G."/>
        </authorList>
    </citation>
    <scope>NUCLEOTIDE SEQUENCE [LARGE SCALE GENOMIC DNA]</scope>
    <source>
        <strain evidence="8 9">CCUG 47968</strain>
    </source>
</reference>
<proteinExistence type="inferred from homology"/>
<accession>A0A086Y4Q2</accession>
<dbReference type="PANTHER" id="PTHR43884:SF20">
    <property type="entry name" value="ACYL-COA DEHYDROGENASE FADE28"/>
    <property type="match status" value="1"/>
</dbReference>
<feature type="domain" description="Acyl-CoA dehydrogenase/oxidase C-terminal" evidence="6">
    <location>
        <begin position="215"/>
        <end position="352"/>
    </location>
</feature>
<dbReference type="Gene3D" id="1.10.540.10">
    <property type="entry name" value="Acyl-CoA dehydrogenase/oxidase, N-terminal domain"/>
    <property type="match status" value="1"/>
</dbReference>
<dbReference type="Gene3D" id="2.40.110.10">
    <property type="entry name" value="Butyryl-CoA Dehydrogenase, subunit A, domain 2"/>
    <property type="match status" value="1"/>
</dbReference>
<dbReference type="InterPro" id="IPR037069">
    <property type="entry name" value="AcylCoA_DH/ox_N_sf"/>
</dbReference>
<dbReference type="Pfam" id="PF00441">
    <property type="entry name" value="Acyl-CoA_dh_1"/>
    <property type="match status" value="1"/>
</dbReference>
<keyword evidence="5" id="KW-0560">Oxidoreductase</keyword>
<organism evidence="8 9">
    <name type="scientific">Haematobacter massiliensis</name>
    <dbReference type="NCBI Taxonomy" id="195105"/>
    <lineage>
        <taxon>Bacteria</taxon>
        <taxon>Pseudomonadati</taxon>
        <taxon>Pseudomonadota</taxon>
        <taxon>Alphaproteobacteria</taxon>
        <taxon>Rhodobacterales</taxon>
        <taxon>Paracoccaceae</taxon>
        <taxon>Haematobacter</taxon>
    </lineage>
</organism>
<dbReference type="RefSeq" id="WP_035710736.1">
    <property type="nucleotide sequence ID" value="NZ_CAMIFG010000128.1"/>
</dbReference>
<dbReference type="STRING" id="195105.CN97_16360"/>
<dbReference type="Pfam" id="PF02771">
    <property type="entry name" value="Acyl-CoA_dh_N"/>
    <property type="match status" value="1"/>
</dbReference>
<dbReference type="EMBL" id="JGYG01000006">
    <property type="protein sequence ID" value="KFI29252.1"/>
    <property type="molecule type" value="Genomic_DNA"/>
</dbReference>
<dbReference type="OrthoDB" id="7328575at2"/>
<evidence type="ECO:0000256" key="5">
    <source>
        <dbReference type="ARBA" id="ARBA00023002"/>
    </source>
</evidence>
<name>A0A086Y4Q2_9RHOB</name>
<sequence>MNFDLTEDRQMLSESLNRYLADRYSLKERNRIAYEAPFSDTKRWGDMAELGVPGALAMEKDGGFGGTGFDIAVVFEALGRHLCPEPFLATLLASRLLSAAGADQSGLVDGSIRYAVGLSEIDAPYGLAGTATTARKQGDGYRLSGRKSAVYGGQVADVLLIVAMLDGKPAVFSAAAGDVNVVSYGMMDGGGAAELLLDDTPATLLLADAEAALTSAVAAGQVALCAEAVGAMTAAYDLLLDYLKTRRQFGTTIGSFQALQHRTVDLLAEIEQARSITIAAAAALDSPEARLKSAMAKNLIGRAARLVAEETVQMHGGIAMTWEYAASHYAKRLVLLDHQLGDTDYCLEIVMQSYAA</sequence>
<evidence type="ECO:0000256" key="3">
    <source>
        <dbReference type="ARBA" id="ARBA00022630"/>
    </source>
</evidence>
<dbReference type="InterPro" id="IPR009075">
    <property type="entry name" value="AcylCo_DH/oxidase_C"/>
</dbReference>
<evidence type="ECO:0000256" key="4">
    <source>
        <dbReference type="ARBA" id="ARBA00022827"/>
    </source>
</evidence>
<feature type="domain" description="Acyl-CoA dehydrogenase/oxidase N-terminal" evidence="7">
    <location>
        <begin position="6"/>
        <end position="100"/>
    </location>
</feature>
<keyword evidence="9" id="KW-1185">Reference proteome</keyword>
<dbReference type="GO" id="GO:0050660">
    <property type="term" value="F:flavin adenine dinucleotide binding"/>
    <property type="evidence" value="ECO:0007669"/>
    <property type="project" value="InterPro"/>
</dbReference>
<protein>
    <submittedName>
        <fullName evidence="8">Acyl-CoA dehydrogenase</fullName>
    </submittedName>
</protein>
<keyword evidence="4" id="KW-0274">FAD</keyword>
<evidence type="ECO:0000259" key="7">
    <source>
        <dbReference type="Pfam" id="PF02771"/>
    </source>
</evidence>
<dbReference type="InterPro" id="IPR013786">
    <property type="entry name" value="AcylCoA_DH/ox_N"/>
</dbReference>
<evidence type="ECO:0000256" key="1">
    <source>
        <dbReference type="ARBA" id="ARBA00001974"/>
    </source>
</evidence>
<dbReference type="AlphaFoldDB" id="A0A086Y4Q2"/>
<comment type="caution">
    <text evidence="8">The sequence shown here is derived from an EMBL/GenBank/DDBJ whole genome shotgun (WGS) entry which is preliminary data.</text>
</comment>
<dbReference type="PANTHER" id="PTHR43884">
    <property type="entry name" value="ACYL-COA DEHYDROGENASE"/>
    <property type="match status" value="1"/>
</dbReference>
<dbReference type="SUPFAM" id="SSF56645">
    <property type="entry name" value="Acyl-CoA dehydrogenase NM domain-like"/>
    <property type="match status" value="1"/>
</dbReference>
<dbReference type="SUPFAM" id="SSF47203">
    <property type="entry name" value="Acyl-CoA dehydrogenase C-terminal domain-like"/>
    <property type="match status" value="1"/>
</dbReference>